<protein>
    <submittedName>
        <fullName evidence="2">Uncharacterized protein</fullName>
    </submittedName>
</protein>
<dbReference type="RefSeq" id="WP_386731276.1">
    <property type="nucleotide sequence ID" value="NZ_JBHSTP010000002.1"/>
</dbReference>
<proteinExistence type="predicted"/>
<keyword evidence="3" id="KW-1185">Reference proteome</keyword>
<evidence type="ECO:0000313" key="3">
    <source>
        <dbReference type="Proteomes" id="UP001596306"/>
    </source>
</evidence>
<gene>
    <name evidence="2" type="ORF">ACFQB0_10880</name>
</gene>
<reference evidence="3" key="1">
    <citation type="journal article" date="2019" name="Int. J. Syst. Evol. Microbiol.">
        <title>The Global Catalogue of Microorganisms (GCM) 10K type strain sequencing project: providing services to taxonomists for standard genome sequencing and annotation.</title>
        <authorList>
            <consortium name="The Broad Institute Genomics Platform"/>
            <consortium name="The Broad Institute Genome Sequencing Center for Infectious Disease"/>
            <person name="Wu L."/>
            <person name="Ma J."/>
        </authorList>
    </citation>
    <scope>NUCLEOTIDE SEQUENCE [LARGE SCALE GENOMIC DNA]</scope>
    <source>
        <strain evidence="3">CCUG 43304</strain>
    </source>
</reference>
<evidence type="ECO:0000256" key="1">
    <source>
        <dbReference type="SAM" id="MobiDB-lite"/>
    </source>
</evidence>
<comment type="caution">
    <text evidence="2">The sequence shown here is derived from an EMBL/GenBank/DDBJ whole genome shotgun (WGS) entry which is preliminary data.</text>
</comment>
<sequence length="110" mass="11780">MNANDRDARSEWAEEMPEFGPDTQVLEGGTSRALLAAMLSEGEEEYYARLADLTEAGGLPTIKGTIARGEEAPRIGRQHLLAATGAETVESAVRIALGEIEARDHTEPTA</sequence>
<evidence type="ECO:0000313" key="2">
    <source>
        <dbReference type="EMBL" id="MFC6356611.1"/>
    </source>
</evidence>
<dbReference type="EMBL" id="JBHSTP010000002">
    <property type="protein sequence ID" value="MFC6356611.1"/>
    <property type="molecule type" value="Genomic_DNA"/>
</dbReference>
<dbReference type="Proteomes" id="UP001596306">
    <property type="component" value="Unassembled WGS sequence"/>
</dbReference>
<feature type="region of interest" description="Disordered" evidence="1">
    <location>
        <begin position="1"/>
        <end position="26"/>
    </location>
</feature>
<organism evidence="2 3">
    <name type="scientific">Luethyella okanaganae</name>
    <dbReference type="NCBI Taxonomy" id="69372"/>
    <lineage>
        <taxon>Bacteria</taxon>
        <taxon>Bacillati</taxon>
        <taxon>Actinomycetota</taxon>
        <taxon>Actinomycetes</taxon>
        <taxon>Micrococcales</taxon>
        <taxon>Microbacteriaceae</taxon>
        <taxon>Luethyella</taxon>
    </lineage>
</organism>
<accession>A0ABW1VHV9</accession>
<feature type="compositionally biased region" description="Basic and acidic residues" evidence="1">
    <location>
        <begin position="1"/>
        <end position="12"/>
    </location>
</feature>
<name>A0ABW1VHV9_9MICO</name>